<evidence type="ECO:0000313" key="3">
    <source>
        <dbReference type="EMBL" id="GAA4909275.1"/>
    </source>
</evidence>
<feature type="domain" description="HTH cro/C1-type" evidence="2">
    <location>
        <begin position="9"/>
        <end position="63"/>
    </location>
</feature>
<name>A0ABP9FMK5_9ACTN</name>
<proteinExistence type="predicted"/>
<dbReference type="PANTHER" id="PTHR46558:SF5">
    <property type="entry name" value="TRANSCRIPTION REGULATOR"/>
    <property type="match status" value="1"/>
</dbReference>
<dbReference type="SUPFAM" id="SSF47413">
    <property type="entry name" value="lambda repressor-like DNA-binding domains"/>
    <property type="match status" value="1"/>
</dbReference>
<protein>
    <submittedName>
        <fullName evidence="3">Helix-turn-helix transcriptional regulator</fullName>
    </submittedName>
</protein>
<dbReference type="EMBL" id="BAABLV010000060">
    <property type="protein sequence ID" value="GAA4909275.1"/>
    <property type="molecule type" value="Genomic_DNA"/>
</dbReference>
<dbReference type="Gene3D" id="1.10.260.40">
    <property type="entry name" value="lambda repressor-like DNA-binding domains"/>
    <property type="match status" value="1"/>
</dbReference>
<keyword evidence="1" id="KW-0238">DNA-binding</keyword>
<dbReference type="PROSITE" id="PS50943">
    <property type="entry name" value="HTH_CROC1"/>
    <property type="match status" value="1"/>
</dbReference>
<gene>
    <name evidence="3" type="ORF">GCM10025789_30730</name>
</gene>
<dbReference type="Pfam" id="PF01381">
    <property type="entry name" value="HTH_3"/>
    <property type="match status" value="1"/>
</dbReference>
<dbReference type="InterPro" id="IPR001387">
    <property type="entry name" value="Cro/C1-type_HTH"/>
</dbReference>
<dbReference type="SMART" id="SM00530">
    <property type="entry name" value="HTH_XRE"/>
    <property type="match status" value="1"/>
</dbReference>
<evidence type="ECO:0000313" key="4">
    <source>
        <dbReference type="Proteomes" id="UP001501521"/>
    </source>
</evidence>
<organism evidence="3 4">
    <name type="scientific">Tessaracoccus lubricantis</name>
    <dbReference type="NCBI Taxonomy" id="545543"/>
    <lineage>
        <taxon>Bacteria</taxon>
        <taxon>Bacillati</taxon>
        <taxon>Actinomycetota</taxon>
        <taxon>Actinomycetes</taxon>
        <taxon>Propionibacteriales</taxon>
        <taxon>Propionibacteriaceae</taxon>
        <taxon>Tessaracoccus</taxon>
    </lineage>
</organism>
<dbReference type="InterPro" id="IPR010982">
    <property type="entry name" value="Lambda_DNA-bd_dom_sf"/>
</dbReference>
<evidence type="ECO:0000259" key="2">
    <source>
        <dbReference type="PROSITE" id="PS50943"/>
    </source>
</evidence>
<keyword evidence="4" id="KW-1185">Reference proteome</keyword>
<comment type="caution">
    <text evidence="3">The sequence shown here is derived from an EMBL/GenBank/DDBJ whole genome shotgun (WGS) entry which is preliminary data.</text>
</comment>
<reference evidence="4" key="1">
    <citation type="journal article" date="2019" name="Int. J. Syst. Evol. Microbiol.">
        <title>The Global Catalogue of Microorganisms (GCM) 10K type strain sequencing project: providing services to taxonomists for standard genome sequencing and annotation.</title>
        <authorList>
            <consortium name="The Broad Institute Genomics Platform"/>
            <consortium name="The Broad Institute Genome Sequencing Center for Infectious Disease"/>
            <person name="Wu L."/>
            <person name="Ma J."/>
        </authorList>
    </citation>
    <scope>NUCLEOTIDE SEQUENCE [LARGE SCALE GENOMIC DNA]</scope>
    <source>
        <strain evidence="4">JCM 19125</strain>
    </source>
</reference>
<dbReference type="PANTHER" id="PTHR46558">
    <property type="entry name" value="TRACRIPTIONAL REGULATORY PROTEIN-RELATED-RELATED"/>
    <property type="match status" value="1"/>
</dbReference>
<accession>A0ABP9FMK5</accession>
<evidence type="ECO:0000256" key="1">
    <source>
        <dbReference type="ARBA" id="ARBA00023125"/>
    </source>
</evidence>
<dbReference type="Proteomes" id="UP001501521">
    <property type="component" value="Unassembled WGS sequence"/>
</dbReference>
<dbReference type="CDD" id="cd00093">
    <property type="entry name" value="HTH_XRE"/>
    <property type="match status" value="1"/>
</dbReference>
<sequence>MEMSLNKQMRLARMSLDLTQAELAKIVGVSRQTISMVEAGDHNPTLKLCIDICKALHTDLNSLFWEESSN</sequence>